<dbReference type="InterPro" id="IPR038765">
    <property type="entry name" value="Papain-like_cys_pep_sf"/>
</dbReference>
<name>A0ABY5SUY2_9SPHN</name>
<evidence type="ECO:0000259" key="1">
    <source>
        <dbReference type="Pfam" id="PF12969"/>
    </source>
</evidence>
<organism evidence="2 3">
    <name type="scientific">Qipengyuania spongiae</name>
    <dbReference type="NCBI Taxonomy" id="2909673"/>
    <lineage>
        <taxon>Bacteria</taxon>
        <taxon>Pseudomonadati</taxon>
        <taxon>Pseudomonadota</taxon>
        <taxon>Alphaproteobacteria</taxon>
        <taxon>Sphingomonadales</taxon>
        <taxon>Erythrobacteraceae</taxon>
        <taxon>Qipengyuania</taxon>
    </lineage>
</organism>
<reference evidence="2" key="1">
    <citation type="submission" date="2022-02" db="EMBL/GenBank/DDBJ databases">
        <title>Qipengyuania spongiae sp. nov., isolated from marine sponge.</title>
        <authorList>
            <person name="Li Z."/>
            <person name="Zhang M."/>
        </authorList>
    </citation>
    <scope>NUCLEOTIDE SEQUENCE</scope>
    <source>
        <strain evidence="2">PHS-Z21</strain>
    </source>
</reference>
<dbReference type="Gene3D" id="3.10.620.30">
    <property type="match status" value="1"/>
</dbReference>
<evidence type="ECO:0000313" key="2">
    <source>
        <dbReference type="EMBL" id="UVI38363.1"/>
    </source>
</evidence>
<dbReference type="Pfam" id="PF12969">
    <property type="entry name" value="DUF3857"/>
    <property type="match status" value="1"/>
</dbReference>
<evidence type="ECO:0000313" key="3">
    <source>
        <dbReference type="Proteomes" id="UP001065265"/>
    </source>
</evidence>
<dbReference type="InterPro" id="IPR024618">
    <property type="entry name" value="DUF3857"/>
</dbReference>
<dbReference type="Gene3D" id="2.60.40.3140">
    <property type="match status" value="1"/>
</dbReference>
<accession>A0ABY5SUY2</accession>
<gene>
    <name evidence="2" type="ORF">L1F33_08820</name>
</gene>
<proteinExistence type="predicted"/>
<dbReference type="EMBL" id="CP092471">
    <property type="protein sequence ID" value="UVI38363.1"/>
    <property type="molecule type" value="Genomic_DNA"/>
</dbReference>
<protein>
    <submittedName>
        <fullName evidence="2">DUF3857 domain-containing protein</fullName>
    </submittedName>
</protein>
<dbReference type="SUPFAM" id="SSF54001">
    <property type="entry name" value="Cysteine proteinases"/>
    <property type="match status" value="1"/>
</dbReference>
<keyword evidence="3" id="KW-1185">Reference proteome</keyword>
<feature type="domain" description="DUF3857" evidence="1">
    <location>
        <begin position="34"/>
        <end position="177"/>
    </location>
</feature>
<dbReference type="RefSeq" id="WP_265557528.1">
    <property type="nucleotide sequence ID" value="NZ_CP092471.1"/>
</dbReference>
<dbReference type="Proteomes" id="UP001065265">
    <property type="component" value="Chromosome"/>
</dbReference>
<sequence length="654" mass="71804">MPAWVEMSEALAVPDDPQGLVFVRRNDTLVRLRDQGQDTYVAQHLKILNPQALQLGNVGLVWNPAVGAPTVHTLRIHRDRETIDLLESAEFEVLRREGQLEQAMLDGNLTAIYRVPDLRVGDELEFAYSGPTQDPTLGATSFGLMVLADAPQPGRFRLGLNWVDGQKPNVKLTPDFEKVAVISPNAIRIDLDNPGILSAPKDAPPRYSWTRIAEYSDFNDWQGVSRRFGSLYADAAELGPQSALAVEADRIRDAHSSELQRAAAALRLVQAQVRYIYVGLDGGNFTPASAEETWQRRYGDCKGKTVLLLALLDQLGIDAQPVLVSNSGFDDGLDERLPSPGLFDHVLVQAKIGGETFWMDGTLPEVAPPATDPLVPYRFILPLTRAGASLVHLAEKPFALAQEMGLYAIDASAGFDEPAKLTTTIVTRGMQGLVEYVRTSAMTPGQLTESYRSALAGSDQWDTITDVTYHYDSATRASIVKITGTGPLDWSGDSPGMRTLVLPGGGFSPPGRKHRSADQDSSIPFYTEPSFTCHATTLKFPEGTALENWGFNTAFDKMMYGRLYYRMMERREDRTLRLVRGSRTESSEISTKEAVRDNGRLADFDNSRAVATYDPDTVMKPHGDLHPVPAIDEIDWTGPDAPCLPSDVLQSAGL</sequence>